<proteinExistence type="inferred from homology"/>
<dbReference type="InterPro" id="IPR045156">
    <property type="entry name" value="Vac8"/>
</dbReference>
<evidence type="ECO:0000313" key="10">
    <source>
        <dbReference type="Proteomes" id="UP001165065"/>
    </source>
</evidence>
<evidence type="ECO:0000256" key="2">
    <source>
        <dbReference type="ARBA" id="ARBA00005462"/>
    </source>
</evidence>
<dbReference type="Gene3D" id="1.25.10.10">
    <property type="entry name" value="Leucine-rich Repeat Variant"/>
    <property type="match status" value="4"/>
</dbReference>
<dbReference type="GO" id="GO:0071562">
    <property type="term" value="P:nucleus-vacuole junction assembly"/>
    <property type="evidence" value="ECO:0007669"/>
    <property type="project" value="InterPro"/>
</dbReference>
<dbReference type="SUPFAM" id="SSF48371">
    <property type="entry name" value="ARM repeat"/>
    <property type="match status" value="2"/>
</dbReference>
<dbReference type="PANTHER" id="PTHR47249">
    <property type="entry name" value="VACUOLAR PROTEIN 8"/>
    <property type="match status" value="1"/>
</dbReference>
<dbReference type="InterPro" id="IPR000225">
    <property type="entry name" value="Armadillo"/>
</dbReference>
<reference evidence="10" key="1">
    <citation type="journal article" date="2023" name="Commun. Biol.">
        <title>Genome analysis of Parmales, the sister group of diatoms, reveals the evolutionary specialization of diatoms from phago-mixotrophs to photoautotrophs.</title>
        <authorList>
            <person name="Ban H."/>
            <person name="Sato S."/>
            <person name="Yoshikawa S."/>
            <person name="Yamada K."/>
            <person name="Nakamura Y."/>
            <person name="Ichinomiya M."/>
            <person name="Sato N."/>
            <person name="Blanc-Mathieu R."/>
            <person name="Endo H."/>
            <person name="Kuwata A."/>
            <person name="Ogata H."/>
        </authorList>
    </citation>
    <scope>NUCLEOTIDE SEQUENCE [LARGE SCALE GENOMIC DNA]</scope>
</reference>
<evidence type="ECO:0000256" key="7">
    <source>
        <dbReference type="ARBA" id="ARBA00026209"/>
    </source>
</evidence>
<dbReference type="SMART" id="SM00185">
    <property type="entry name" value="ARM"/>
    <property type="match status" value="7"/>
</dbReference>
<keyword evidence="8" id="KW-0175">Coiled coil</keyword>
<keyword evidence="4" id="KW-0677">Repeat</keyword>
<dbReference type="InterPro" id="IPR016024">
    <property type="entry name" value="ARM-type_fold"/>
</dbReference>
<keyword evidence="3" id="KW-0926">Vacuole</keyword>
<evidence type="ECO:0000256" key="1">
    <source>
        <dbReference type="ARBA" id="ARBA00004592"/>
    </source>
</evidence>
<dbReference type="GO" id="GO:0005774">
    <property type="term" value="C:vacuolar membrane"/>
    <property type="evidence" value="ECO:0007669"/>
    <property type="project" value="UniProtKB-SubCell"/>
</dbReference>
<dbReference type="GO" id="GO:0043495">
    <property type="term" value="F:protein-membrane adaptor activity"/>
    <property type="evidence" value="ECO:0007669"/>
    <property type="project" value="InterPro"/>
</dbReference>
<comment type="similarity">
    <text evidence="2">Belongs to the beta-catenin family.</text>
</comment>
<evidence type="ECO:0000256" key="8">
    <source>
        <dbReference type="SAM" id="Coils"/>
    </source>
</evidence>
<evidence type="ECO:0000256" key="4">
    <source>
        <dbReference type="ARBA" id="ARBA00022737"/>
    </source>
</evidence>
<evidence type="ECO:0000256" key="5">
    <source>
        <dbReference type="ARBA" id="ARBA00023136"/>
    </source>
</evidence>
<feature type="coiled-coil region" evidence="8">
    <location>
        <begin position="1069"/>
        <end position="1142"/>
    </location>
</feature>
<organism evidence="9 10">
    <name type="scientific">Triparma columacea</name>
    <dbReference type="NCBI Taxonomy" id="722753"/>
    <lineage>
        <taxon>Eukaryota</taxon>
        <taxon>Sar</taxon>
        <taxon>Stramenopiles</taxon>
        <taxon>Ochrophyta</taxon>
        <taxon>Bolidophyceae</taxon>
        <taxon>Parmales</taxon>
        <taxon>Triparmaceae</taxon>
        <taxon>Triparma</taxon>
    </lineage>
</organism>
<accession>A0A9W7FX14</accession>
<dbReference type="OrthoDB" id="7537227at2759"/>
<evidence type="ECO:0000256" key="6">
    <source>
        <dbReference type="ARBA" id="ARBA00023288"/>
    </source>
</evidence>
<dbReference type="EMBL" id="BRYA01000597">
    <property type="protein sequence ID" value="GMI24957.1"/>
    <property type="molecule type" value="Genomic_DNA"/>
</dbReference>
<protein>
    <recommendedName>
        <fullName evidence="7">Vacuolar protein 8</fullName>
    </recommendedName>
</protein>
<dbReference type="InterPro" id="IPR011989">
    <property type="entry name" value="ARM-like"/>
</dbReference>
<dbReference type="Proteomes" id="UP001165065">
    <property type="component" value="Unassembled WGS sequence"/>
</dbReference>
<comment type="caution">
    <text evidence="9">The sequence shown here is derived from an EMBL/GenBank/DDBJ whole genome shotgun (WGS) entry which is preliminary data.</text>
</comment>
<name>A0A9W7FX14_9STRA</name>
<gene>
    <name evidence="9" type="ORF">TrCOL_g4113</name>
</gene>
<evidence type="ECO:0000256" key="3">
    <source>
        <dbReference type="ARBA" id="ARBA00022554"/>
    </source>
</evidence>
<keyword evidence="6" id="KW-0449">Lipoprotein</keyword>
<keyword evidence="10" id="KW-1185">Reference proteome</keyword>
<keyword evidence="5" id="KW-0472">Membrane</keyword>
<sequence length="1489" mass="163148">MFELDGLMKSLLEVVGKEGEEYKVARENTLAAIWSISCGGADVQKRLFELDGLMKRLLEVVGKEGEEYKVARENALGGIGNIAHGGADVKKGMFELDGLMKSLLEVVGKEGEEDKVAREKAIKAIQIISIDNLDALVMDLKREDVGEVTDAAKSFVALAEDKNNQKKLYEYKGIVSGLLEVVKKEDGAYKEAREKALEGIKNMARDADVEKGMFELDGLMKSLLEVVVKEGEEYKAAKENVFGAIHNISCADVQKGMFELDGLMKSLLEVVGKEGEEYKVTRENALGAIQNIACGGSDVRKGMFELDGLMKRLLEVVGKEGEEYKDAREKAIKAIQNISIDNLDVLVVDLGGEDVGKVTDAAKSIVALAEDENNQKKLFDYKGIVRGLLEVVKKEDGTYKEAREKALEGMKNMASDANVQKRMLKLDGLMKSLLEVVGKEGEEYKDAREKAIKVIQNISLDHLDALVVDLTGEDVGKVTAAAKSIVALAEDHKNLKKLFQFKGIMSGLLEIVKKEGEAHKESRENALEAMMGIAFHTGNCDGEVQKGMLDFDGLMTCLLDVVGKEEEEYKTARELALRVIMRIGCAKNATKGLFEFDGLMKSLLEVVGKEGEEYKVARERALQAIMNIANEGADVQKGMFELDGLMKSLLEVVGKEGEEYKDVREKALGAICLISCADVEKGMFELDGLMKSLLEVVGKEGEENKVAREYALTAITNIASGGAGVQFGLATFPSLLPTLLQYATKDSPSPECRKQSVWALAKIARNPSTAPLLLTPKDSTVDILACVIEIIKEASEDLEKLEGGNSIEFWSLTFLMNVAQAEFAVPYLRVAGVTKVLAPLVKQNHRLSLNAAATVAYLVGGDEEGELFDLLSDNKHAIDRIVELLDNTLNLNGCSSYGYGVFPLHSSVRAIKILSKSDNFKDYLLSKNCFALLHRTLSQFITDTNAGMAGGGAADVESAALAVEALHELSYPSPTPSTSALDIVTKKVDSNLDSLTDLLSAYKEHSSVKSSKEYASSTSTATALIDRISLLANEIKVKKAVAVMKRRQSIAPTLTSEHPADADEDAGVNEELVKAKEALERNLANAKEKARLLEEKIAQTTNEKDARINEKDALIMELERKLAEAEAAKNKSREDAMQAQLNELMALMKGLHTKTDTVVSDLKEIKNTVSTTLSSLQNFYTGESDVPRYILVIPFVKKTESTGNKVSRFFSSPKKFFLSEPTAKLVILCSYDFSAVVEFEIEEPRQFVKDHAATIQMTLKGLRMMSQAANVGAKILTGASLPFDLPSTESFDSFLDAADGMVEGALELAGDEGSEEREAVRCINDQDGGGDVEAIKKVVGSAYRKLKDYLLQEGEGRMDEIRGEMEKVRGSDGKEEWVSKDNLDAFHKERQSVEKVLSQSGSVEKLREQVTVDSPRYEKGDDDGLADLLEKMKKKAKEDWKANPVAKKLLKALGKKNGDDYQIVLTVLEGEDFSDVDARYEDALEMLED</sequence>
<evidence type="ECO:0000313" key="9">
    <source>
        <dbReference type="EMBL" id="GMI24957.1"/>
    </source>
</evidence>
<dbReference type="PANTHER" id="PTHR47249:SF1">
    <property type="entry name" value="VACUOLAR PROTEIN 8"/>
    <property type="match status" value="1"/>
</dbReference>
<comment type="subcellular location">
    <subcellularLocation>
        <location evidence="1">Vacuole membrane</location>
        <topology evidence="1">Lipid-anchor</topology>
    </subcellularLocation>
</comment>